<sequence>MTWAVVQNIKTISMKNKLSIVIPCYNAEKYIRKCLDSLLVAVAKVDRECCEIVVVNDGSTDGTLDILQQYGTNIKILTTENQGVSAARNHGLANINGGGYIWFVDADDEVDEHCLQFIFKSLQQNPADAIVFDFEYVKGENKKETVRRNLADDKKFRVLKDDAVFTEAITPLFGLSQMNVDRFFEGESPYVSDFLCRGYVWHYILKYSVLQENNLFFRADMKFGEDAMLFLRYLCYAKEINVINEKLYYYYERTSGALERIKANPKLLFESKMQLAEERTSINELCIKQFGKDMSRCYDGSLLFSALELCIKLSREKYRGNINLFRHYASYAPVSEAIKRIELAKAPLKYKLPIKLLQLNYLRLLYSLMYIAQRIGCKINV</sequence>
<comment type="caution">
    <text evidence="1">The sequence shown here is derived from an EMBL/GenBank/DDBJ whole genome shotgun (WGS) entry which is preliminary data.</text>
</comment>
<accession>A0AC61QM96</accession>
<organism evidence="1 2">
    <name type="scientific">Palleniella muris</name>
    <dbReference type="NCBI Taxonomy" id="3038145"/>
    <lineage>
        <taxon>Bacteria</taxon>
        <taxon>Pseudomonadati</taxon>
        <taxon>Bacteroidota</taxon>
        <taxon>Bacteroidia</taxon>
        <taxon>Bacteroidales</taxon>
        <taxon>Prevotellaceae</taxon>
        <taxon>Palleniella</taxon>
    </lineage>
</organism>
<keyword evidence="2" id="KW-1185">Reference proteome</keyword>
<protein>
    <submittedName>
        <fullName evidence="1">Glycosyltransferase family 2 protein</fullName>
    </submittedName>
</protein>
<gene>
    <name evidence="1" type="ORF">E5358_13315</name>
</gene>
<name>A0AC61QM96_9BACT</name>
<dbReference type="EMBL" id="SRZC01000027">
    <property type="protein sequence ID" value="TGX80331.1"/>
    <property type="molecule type" value="Genomic_DNA"/>
</dbReference>
<evidence type="ECO:0000313" key="1">
    <source>
        <dbReference type="EMBL" id="TGX80331.1"/>
    </source>
</evidence>
<evidence type="ECO:0000313" key="2">
    <source>
        <dbReference type="Proteomes" id="UP000308886"/>
    </source>
</evidence>
<reference evidence="1" key="1">
    <citation type="submission" date="2019-04" db="EMBL/GenBank/DDBJ databases">
        <title>Microbes associate with the intestines of laboratory mice.</title>
        <authorList>
            <person name="Navarre W."/>
            <person name="Wong E."/>
            <person name="Huang K."/>
            <person name="Tropini C."/>
            <person name="Ng K."/>
            <person name="Yu B."/>
        </authorList>
    </citation>
    <scope>NUCLEOTIDE SEQUENCE</scope>
    <source>
        <strain evidence="1">NM73_A23</strain>
    </source>
</reference>
<dbReference type="Proteomes" id="UP000308886">
    <property type="component" value="Unassembled WGS sequence"/>
</dbReference>
<proteinExistence type="predicted"/>